<keyword evidence="2" id="KW-1185">Reference proteome</keyword>
<dbReference type="SUPFAM" id="SSF101327">
    <property type="entry name" value="YgfB-like"/>
    <property type="match status" value="1"/>
</dbReference>
<dbReference type="InterPro" id="IPR011978">
    <property type="entry name" value="YgfB-like"/>
</dbReference>
<gene>
    <name evidence="1" type="ORF">GM173_03130</name>
</gene>
<dbReference type="Gene3D" id="3.10.450.50">
    <property type="match status" value="1"/>
</dbReference>
<accession>A0ABS2C8U2</accession>
<dbReference type="Gene3D" id="1.20.120.740">
    <property type="entry name" value="YgfB uncharacterised protein family UPF0149, PF03695"/>
    <property type="match status" value="1"/>
</dbReference>
<dbReference type="Proteomes" id="UP001195660">
    <property type="component" value="Unassembled WGS sequence"/>
</dbReference>
<evidence type="ECO:0000313" key="2">
    <source>
        <dbReference type="Proteomes" id="UP001195660"/>
    </source>
</evidence>
<dbReference type="EMBL" id="WOFE01000001">
    <property type="protein sequence ID" value="MBM5570568.1"/>
    <property type="molecule type" value="Genomic_DNA"/>
</dbReference>
<dbReference type="NCBIfam" id="TIGR02292">
    <property type="entry name" value="ygfB_yecA"/>
    <property type="match status" value="1"/>
</dbReference>
<dbReference type="SUPFAM" id="SSF103642">
    <property type="entry name" value="Sec-C motif"/>
    <property type="match status" value="1"/>
</dbReference>
<evidence type="ECO:0000313" key="1">
    <source>
        <dbReference type="EMBL" id="MBM5570568.1"/>
    </source>
</evidence>
<name>A0ABS2C8U2_9NEIS</name>
<dbReference type="PANTHER" id="PTHR33747">
    <property type="entry name" value="UPF0225 PROTEIN SCO1677"/>
    <property type="match status" value="1"/>
</dbReference>
<dbReference type="Pfam" id="PF03695">
    <property type="entry name" value="UPF0149"/>
    <property type="match status" value="1"/>
</dbReference>
<sequence>MNTKLLSDAQLEQLDAFLMSPRTPAETMDIEMLDGFLVALAIGPEEVPEDEWLPAIFAGTPPEFDDHAEAEEIFGLIRQHAASIKAAFSVNRRDNPGENPLYVPVILSDEEQDENWQETSGVYWASGFYAGIEARADAWDALLEANEALDTAVESVLALAAAAEGDLADTSPSDEVGAEPLKLLTIKERQERVAEIPWHIEDIMYYVLEEKFGKVEQVVREEPKVGRNDPCHCGSGKKFKKCHGA</sequence>
<dbReference type="InterPro" id="IPR036255">
    <property type="entry name" value="YgfB-like_sf"/>
</dbReference>
<organism evidence="1 2">
    <name type="scientific">Deefgea chitinilytica</name>
    <dbReference type="NCBI Taxonomy" id="570276"/>
    <lineage>
        <taxon>Bacteria</taxon>
        <taxon>Pseudomonadati</taxon>
        <taxon>Pseudomonadota</taxon>
        <taxon>Betaproteobacteria</taxon>
        <taxon>Neisseriales</taxon>
        <taxon>Chitinibacteraceae</taxon>
        <taxon>Deefgea</taxon>
    </lineage>
</organism>
<dbReference type="InterPro" id="IPR004027">
    <property type="entry name" value="SEC_C_motif"/>
</dbReference>
<proteinExistence type="predicted"/>
<dbReference type="RefSeq" id="WP_203569863.1">
    <property type="nucleotide sequence ID" value="NZ_WOFE01000001.1"/>
</dbReference>
<reference evidence="1 2" key="1">
    <citation type="submission" date="2019-11" db="EMBL/GenBank/DDBJ databases">
        <title>Novel Deefgea species.</title>
        <authorList>
            <person name="Han J.-H."/>
        </authorList>
    </citation>
    <scope>NUCLEOTIDE SEQUENCE [LARGE SCALE GENOMIC DNA]</scope>
    <source>
        <strain evidence="1 2">LMG 24817</strain>
    </source>
</reference>
<dbReference type="Pfam" id="PF02810">
    <property type="entry name" value="SEC-C"/>
    <property type="match status" value="1"/>
</dbReference>
<dbReference type="PANTHER" id="PTHR33747:SF1">
    <property type="entry name" value="ADENYLATE CYCLASE-ASSOCIATED CAP C-TERMINAL DOMAIN-CONTAINING PROTEIN"/>
    <property type="match status" value="1"/>
</dbReference>
<protein>
    <submittedName>
        <fullName evidence="1">UPF0149 family protein</fullName>
    </submittedName>
</protein>
<comment type="caution">
    <text evidence="1">The sequence shown here is derived from an EMBL/GenBank/DDBJ whole genome shotgun (WGS) entry which is preliminary data.</text>
</comment>